<organism evidence="1 2">
    <name type="scientific">Caerostris extrusa</name>
    <name type="common">Bark spider</name>
    <name type="synonym">Caerostris bankana</name>
    <dbReference type="NCBI Taxonomy" id="172846"/>
    <lineage>
        <taxon>Eukaryota</taxon>
        <taxon>Metazoa</taxon>
        <taxon>Ecdysozoa</taxon>
        <taxon>Arthropoda</taxon>
        <taxon>Chelicerata</taxon>
        <taxon>Arachnida</taxon>
        <taxon>Araneae</taxon>
        <taxon>Araneomorphae</taxon>
        <taxon>Entelegynae</taxon>
        <taxon>Araneoidea</taxon>
        <taxon>Araneidae</taxon>
        <taxon>Caerostris</taxon>
    </lineage>
</organism>
<keyword evidence="2" id="KW-1185">Reference proteome</keyword>
<dbReference type="Proteomes" id="UP001054945">
    <property type="component" value="Unassembled WGS sequence"/>
</dbReference>
<evidence type="ECO:0000313" key="1">
    <source>
        <dbReference type="EMBL" id="GIX76113.1"/>
    </source>
</evidence>
<sequence>MFCHEGPRQAYTQRDRKPKGGFVVHAKILLPSFRAPSLFIACSKWFKPTAVRHSSVSSGGLEVKMLLQFSIPLRNSGIGDILDPRKKIHLP</sequence>
<accession>A0AAV4MWI9</accession>
<gene>
    <name evidence="1" type="ORF">CEXT_200551</name>
</gene>
<comment type="caution">
    <text evidence="1">The sequence shown here is derived from an EMBL/GenBank/DDBJ whole genome shotgun (WGS) entry which is preliminary data.</text>
</comment>
<dbReference type="AlphaFoldDB" id="A0AAV4MWI9"/>
<protein>
    <submittedName>
        <fullName evidence="1">Uncharacterized protein</fullName>
    </submittedName>
</protein>
<proteinExistence type="predicted"/>
<name>A0AAV4MWI9_CAEEX</name>
<reference evidence="1 2" key="1">
    <citation type="submission" date="2021-06" db="EMBL/GenBank/DDBJ databases">
        <title>Caerostris extrusa draft genome.</title>
        <authorList>
            <person name="Kono N."/>
            <person name="Arakawa K."/>
        </authorList>
    </citation>
    <scope>NUCLEOTIDE SEQUENCE [LARGE SCALE GENOMIC DNA]</scope>
</reference>
<dbReference type="EMBL" id="BPLR01020229">
    <property type="protein sequence ID" value="GIX76113.1"/>
    <property type="molecule type" value="Genomic_DNA"/>
</dbReference>
<evidence type="ECO:0000313" key="2">
    <source>
        <dbReference type="Proteomes" id="UP001054945"/>
    </source>
</evidence>